<dbReference type="InterPro" id="IPR013154">
    <property type="entry name" value="ADH-like_N"/>
</dbReference>
<evidence type="ECO:0000256" key="5">
    <source>
        <dbReference type="ARBA" id="ARBA00023004"/>
    </source>
</evidence>
<dbReference type="SUPFAM" id="SSF51735">
    <property type="entry name" value="NAD(P)-binding Rossmann-fold domains"/>
    <property type="match status" value="1"/>
</dbReference>
<keyword evidence="5 6" id="KW-0408">Iron</keyword>
<dbReference type="SUPFAM" id="SSF50129">
    <property type="entry name" value="GroES-like"/>
    <property type="match status" value="1"/>
</dbReference>
<feature type="domain" description="Alcohol dehydrogenase-like N-terminal" evidence="7">
    <location>
        <begin position="35"/>
        <end position="94"/>
    </location>
</feature>
<dbReference type="InterPro" id="IPR001128">
    <property type="entry name" value="Cyt_P450"/>
</dbReference>
<evidence type="ECO:0000313" key="8">
    <source>
        <dbReference type="EMBL" id="SLM36897.1"/>
    </source>
</evidence>
<dbReference type="PROSITE" id="PS00086">
    <property type="entry name" value="CYTOCHROME_P450"/>
    <property type="match status" value="1"/>
</dbReference>
<name>A0A1W5D183_9LECA</name>
<comment type="similarity">
    <text evidence="2">Belongs to the cytochrome P450 family.</text>
</comment>
<reference evidence="9" key="1">
    <citation type="submission" date="2017-03" db="EMBL/GenBank/DDBJ databases">
        <authorList>
            <person name="Sharma R."/>
            <person name="Thines M."/>
        </authorList>
    </citation>
    <scope>NUCLEOTIDE SEQUENCE [LARGE SCALE GENOMIC DNA]</scope>
</reference>
<keyword evidence="9" id="KW-1185">Reference proteome</keyword>
<dbReference type="GO" id="GO:0016705">
    <property type="term" value="F:oxidoreductase activity, acting on paired donors, with incorporation or reduction of molecular oxygen"/>
    <property type="evidence" value="ECO:0007669"/>
    <property type="project" value="InterPro"/>
</dbReference>
<dbReference type="AlphaFoldDB" id="A0A1W5D183"/>
<evidence type="ECO:0000256" key="2">
    <source>
        <dbReference type="ARBA" id="ARBA00010617"/>
    </source>
</evidence>
<dbReference type="GO" id="GO:0005506">
    <property type="term" value="F:iron ion binding"/>
    <property type="evidence" value="ECO:0007669"/>
    <property type="project" value="InterPro"/>
</dbReference>
<dbReference type="PRINTS" id="PR00385">
    <property type="entry name" value="P450"/>
</dbReference>
<evidence type="ECO:0000256" key="1">
    <source>
        <dbReference type="ARBA" id="ARBA00001971"/>
    </source>
</evidence>
<dbReference type="InterPro" id="IPR011032">
    <property type="entry name" value="GroES-like_sf"/>
</dbReference>
<proteinExistence type="inferred from homology"/>
<keyword evidence="4 6" id="KW-0479">Metal-binding</keyword>
<feature type="binding site" description="axial binding residue" evidence="6">
    <location>
        <position position="697"/>
    </location>
    <ligand>
        <name>heme</name>
        <dbReference type="ChEBI" id="CHEBI:30413"/>
    </ligand>
    <ligandPart>
        <name>Fe</name>
        <dbReference type="ChEBI" id="CHEBI:18248"/>
    </ligandPart>
</feature>
<dbReference type="InterPro" id="IPR036396">
    <property type="entry name" value="Cyt_P450_sf"/>
</dbReference>
<evidence type="ECO:0000256" key="4">
    <source>
        <dbReference type="ARBA" id="ARBA00022723"/>
    </source>
</evidence>
<sequence>MPHLCSPPRSVQTAILQSPTGTLTIASAPTPSPSPTQVLVRTHAVALNPTDHKMPQLHPSPGALTGCDFAGAILSLGASVGALRPDLQIGDRLLRLAGYTPLATCSPASAALVRDYGASHTFAYTSPSCADDIRAAVAAPLRYALDCITDAESARTCYAALGRTGGRYVSLEACRSEWKTRKAVKGEFVMGYEIFGKEVALGGEYGRRADEGKKERAVKWCREVQGLVKEGKIRSHPATIAQLSPQQWLSYGAVITISYAISRCIYLLYFHPLAKFPGPKVAAVSNLWYAYHWFSGRYPWTIEKVLEQYGDVVRIAPNEVVFMRPQAAVDILMSGTKQRPTFIKTDFQHIGGEHAGIAADPDVEKHRAVRKMLAPAFNPRALKEQEPALHEHIDRFIRQLEKLGTGEQGVDMREWFDWLACDIAGDMGYGHNFNNVRDSKCNPWTAVPSVCQCIAAKAHLFLRTFRGIGLWGTLNQVMKRFPLFYPLVFLVLPPKLAATLPTLLKANLTIVRDRITNRHSLKHPDYFSLLIQDNEPVPSEGFLVAQANHLIVGGFDPDTNLFTAAVHFLLTNPEKMEKLNREIRTTFASYEDIRNDALQSLPYLHAVIEETLRLHTNGAFGLPRISPGDTVDGHYIPAGCVVQTAAFATTHSARYFHHPRSFHPERWLPAEHAEYDPVFNADVKSAFKPFSMGPRGCVGQNMGYMQARILFAKMVYRFDWELVDRGVDWERDLRLYAIWEKPPVVVRYRVVGTAKE</sequence>
<dbReference type="Gene3D" id="3.40.50.720">
    <property type="entry name" value="NAD(P)-binding Rossmann-like Domain"/>
    <property type="match status" value="1"/>
</dbReference>
<dbReference type="GO" id="GO:0004497">
    <property type="term" value="F:monooxygenase activity"/>
    <property type="evidence" value="ECO:0007669"/>
    <property type="project" value="InterPro"/>
</dbReference>
<dbReference type="GO" id="GO:0020037">
    <property type="term" value="F:heme binding"/>
    <property type="evidence" value="ECO:0007669"/>
    <property type="project" value="InterPro"/>
</dbReference>
<dbReference type="PRINTS" id="PR00463">
    <property type="entry name" value="EP450I"/>
</dbReference>
<evidence type="ECO:0000259" key="7">
    <source>
        <dbReference type="Pfam" id="PF08240"/>
    </source>
</evidence>
<keyword evidence="3 6" id="KW-0349">Heme</keyword>
<dbReference type="Gene3D" id="1.10.630.10">
    <property type="entry name" value="Cytochrome P450"/>
    <property type="match status" value="1"/>
</dbReference>
<dbReference type="SUPFAM" id="SSF48264">
    <property type="entry name" value="Cytochrome P450"/>
    <property type="match status" value="1"/>
</dbReference>
<dbReference type="EMBL" id="FWEW01001372">
    <property type="protein sequence ID" value="SLM36897.1"/>
    <property type="molecule type" value="Genomic_DNA"/>
</dbReference>
<evidence type="ECO:0000313" key="9">
    <source>
        <dbReference type="Proteomes" id="UP000192927"/>
    </source>
</evidence>
<dbReference type="PANTHER" id="PTHR24305:SF210">
    <property type="entry name" value="CYTOCHROME P450 MONOOXYGENASE ASQL-RELATED"/>
    <property type="match status" value="1"/>
</dbReference>
<comment type="cofactor">
    <cofactor evidence="1 6">
        <name>heme</name>
        <dbReference type="ChEBI" id="CHEBI:30413"/>
    </cofactor>
</comment>
<dbReference type="Pfam" id="PF08240">
    <property type="entry name" value="ADH_N"/>
    <property type="match status" value="1"/>
</dbReference>
<evidence type="ECO:0000256" key="3">
    <source>
        <dbReference type="ARBA" id="ARBA00022617"/>
    </source>
</evidence>
<dbReference type="InterPro" id="IPR036291">
    <property type="entry name" value="NAD(P)-bd_dom_sf"/>
</dbReference>
<dbReference type="InterPro" id="IPR002401">
    <property type="entry name" value="Cyt_P450_E_grp-I"/>
</dbReference>
<dbReference type="InterPro" id="IPR017972">
    <property type="entry name" value="Cyt_P450_CS"/>
</dbReference>
<accession>A0A1W5D183</accession>
<evidence type="ECO:0000256" key="6">
    <source>
        <dbReference type="PIRSR" id="PIRSR602401-1"/>
    </source>
</evidence>
<organism evidence="8 9">
    <name type="scientific">Lasallia pustulata</name>
    <dbReference type="NCBI Taxonomy" id="136370"/>
    <lineage>
        <taxon>Eukaryota</taxon>
        <taxon>Fungi</taxon>
        <taxon>Dikarya</taxon>
        <taxon>Ascomycota</taxon>
        <taxon>Pezizomycotina</taxon>
        <taxon>Lecanoromycetes</taxon>
        <taxon>OSLEUM clade</taxon>
        <taxon>Umbilicariomycetidae</taxon>
        <taxon>Umbilicariales</taxon>
        <taxon>Umbilicariaceae</taxon>
        <taxon>Lasallia</taxon>
    </lineage>
</organism>
<dbReference type="CDD" id="cd11058">
    <property type="entry name" value="CYP60B-like"/>
    <property type="match status" value="1"/>
</dbReference>
<dbReference type="PANTHER" id="PTHR24305">
    <property type="entry name" value="CYTOCHROME P450"/>
    <property type="match status" value="1"/>
</dbReference>
<dbReference type="Proteomes" id="UP000192927">
    <property type="component" value="Unassembled WGS sequence"/>
</dbReference>
<protein>
    <submittedName>
        <fullName evidence="8">Cytochrome p450</fullName>
    </submittedName>
</protein>
<dbReference type="Pfam" id="PF00067">
    <property type="entry name" value="p450"/>
    <property type="match status" value="1"/>
</dbReference>
<dbReference type="InterPro" id="IPR050121">
    <property type="entry name" value="Cytochrome_P450_monoxygenase"/>
</dbReference>